<reference evidence="2" key="1">
    <citation type="journal article" date="2019" name="Int. J. Syst. Evol. Microbiol.">
        <title>The Global Catalogue of Microorganisms (GCM) 10K type strain sequencing project: providing services to taxonomists for standard genome sequencing and annotation.</title>
        <authorList>
            <consortium name="The Broad Institute Genomics Platform"/>
            <consortium name="The Broad Institute Genome Sequencing Center for Infectious Disease"/>
            <person name="Wu L."/>
            <person name="Ma J."/>
        </authorList>
    </citation>
    <scope>NUCLEOTIDE SEQUENCE [LARGE SCALE GENOMIC DNA]</scope>
    <source>
        <strain evidence="2">CCUG 55590</strain>
    </source>
</reference>
<proteinExistence type="predicted"/>
<accession>A0ABW2PJA5</accession>
<evidence type="ECO:0000313" key="2">
    <source>
        <dbReference type="Proteomes" id="UP001596439"/>
    </source>
</evidence>
<dbReference type="RefSeq" id="WP_214786997.1">
    <property type="nucleotide sequence ID" value="NZ_JANIEL010000021.1"/>
</dbReference>
<name>A0ABW2PJA5_9BACL</name>
<organism evidence="1 2">
    <name type="scientific">Exiguobacterium aestuarii</name>
    <dbReference type="NCBI Taxonomy" id="273527"/>
    <lineage>
        <taxon>Bacteria</taxon>
        <taxon>Bacillati</taxon>
        <taxon>Bacillota</taxon>
        <taxon>Bacilli</taxon>
        <taxon>Bacillales</taxon>
        <taxon>Bacillales Family XII. Incertae Sedis</taxon>
        <taxon>Exiguobacterium</taxon>
    </lineage>
</organism>
<dbReference type="Proteomes" id="UP001596439">
    <property type="component" value="Unassembled WGS sequence"/>
</dbReference>
<protein>
    <recommendedName>
        <fullName evidence="3">DUF3221 domain-containing protein</fullName>
    </recommendedName>
</protein>
<dbReference type="EMBL" id="JBHTCE010000001">
    <property type="protein sequence ID" value="MFC7389202.1"/>
    <property type="molecule type" value="Genomic_DNA"/>
</dbReference>
<comment type="caution">
    <text evidence="1">The sequence shown here is derived from an EMBL/GenBank/DDBJ whole genome shotgun (WGS) entry which is preliminary data.</text>
</comment>
<sequence length="110" mass="12530">MNHDMIFFKERISLLLVVPLCFGLIAGCSSIQDKDYSEVDLQGKIVEVNVEKRMMLVDDQSDGQVWVDMSDLNDEMERLHSPLEVNIWLNESTTDNTSAIGKAERIDVIK</sequence>
<evidence type="ECO:0008006" key="3">
    <source>
        <dbReference type="Google" id="ProtNLM"/>
    </source>
</evidence>
<gene>
    <name evidence="1" type="ORF">ACFQO8_03535</name>
</gene>
<evidence type="ECO:0000313" key="1">
    <source>
        <dbReference type="EMBL" id="MFC7389202.1"/>
    </source>
</evidence>
<keyword evidence="2" id="KW-1185">Reference proteome</keyword>